<dbReference type="PANTHER" id="PTHR30572:SF4">
    <property type="entry name" value="ABC TRANSPORTER PERMEASE YTRF"/>
    <property type="match status" value="1"/>
</dbReference>
<gene>
    <name evidence="10" type="ORF">ACFQLX_07760</name>
</gene>
<feature type="transmembrane region" description="Helical" evidence="8">
    <location>
        <begin position="791"/>
        <end position="815"/>
    </location>
</feature>
<evidence type="ECO:0000313" key="11">
    <source>
        <dbReference type="Proteomes" id="UP001596413"/>
    </source>
</evidence>
<evidence type="ECO:0000256" key="8">
    <source>
        <dbReference type="SAM" id="Phobius"/>
    </source>
</evidence>
<dbReference type="RefSeq" id="WP_386413318.1">
    <property type="nucleotide sequence ID" value="NZ_JBHSZO010000008.1"/>
</dbReference>
<comment type="caution">
    <text evidence="10">The sequence shown here is derived from an EMBL/GenBank/DDBJ whole genome shotgun (WGS) entry which is preliminary data.</text>
</comment>
<dbReference type="EMBL" id="JBHSZO010000008">
    <property type="protein sequence ID" value="MFC7218063.1"/>
    <property type="molecule type" value="Genomic_DNA"/>
</dbReference>
<evidence type="ECO:0000256" key="6">
    <source>
        <dbReference type="ARBA" id="ARBA00038076"/>
    </source>
</evidence>
<organism evidence="10 11">
    <name type="scientific">Streptomyces polyrhachis</name>
    <dbReference type="NCBI Taxonomy" id="1282885"/>
    <lineage>
        <taxon>Bacteria</taxon>
        <taxon>Bacillati</taxon>
        <taxon>Actinomycetota</taxon>
        <taxon>Actinomycetes</taxon>
        <taxon>Kitasatosporales</taxon>
        <taxon>Streptomycetaceae</taxon>
        <taxon>Streptomyces</taxon>
    </lineage>
</organism>
<protein>
    <submittedName>
        <fullName evidence="10">FtsX-like permease family protein</fullName>
    </submittedName>
</protein>
<keyword evidence="2" id="KW-1003">Cell membrane</keyword>
<dbReference type="PANTHER" id="PTHR30572">
    <property type="entry name" value="MEMBRANE COMPONENT OF TRANSPORTER-RELATED"/>
    <property type="match status" value="1"/>
</dbReference>
<keyword evidence="5 8" id="KW-0472">Membrane</keyword>
<feature type="transmembrane region" description="Helical" evidence="8">
    <location>
        <begin position="346"/>
        <end position="376"/>
    </location>
</feature>
<feature type="transmembrane region" description="Helical" evidence="8">
    <location>
        <begin position="396"/>
        <end position="420"/>
    </location>
</feature>
<evidence type="ECO:0000313" key="10">
    <source>
        <dbReference type="EMBL" id="MFC7218063.1"/>
    </source>
</evidence>
<accession>A0ABW2GB78</accession>
<feature type="transmembrane region" description="Helical" evidence="8">
    <location>
        <begin position="468"/>
        <end position="496"/>
    </location>
</feature>
<feature type="transmembrane region" description="Helical" evidence="8">
    <location>
        <begin position="844"/>
        <end position="864"/>
    </location>
</feature>
<proteinExistence type="inferred from homology"/>
<reference evidence="11" key="1">
    <citation type="journal article" date="2019" name="Int. J. Syst. Evol. Microbiol.">
        <title>The Global Catalogue of Microorganisms (GCM) 10K type strain sequencing project: providing services to taxonomists for standard genome sequencing and annotation.</title>
        <authorList>
            <consortium name="The Broad Institute Genomics Platform"/>
            <consortium name="The Broad Institute Genome Sequencing Center for Infectious Disease"/>
            <person name="Wu L."/>
            <person name="Ma J."/>
        </authorList>
    </citation>
    <scope>NUCLEOTIDE SEQUENCE [LARGE SCALE GENOMIC DNA]</scope>
    <source>
        <strain evidence="11">CGMCC 1.13681</strain>
    </source>
</reference>
<feature type="transmembrane region" description="Helical" evidence="8">
    <location>
        <begin position="902"/>
        <end position="920"/>
    </location>
</feature>
<feature type="transmembrane region" description="Helical" evidence="8">
    <location>
        <begin position="441"/>
        <end position="462"/>
    </location>
</feature>
<evidence type="ECO:0000259" key="9">
    <source>
        <dbReference type="Pfam" id="PF02687"/>
    </source>
</evidence>
<dbReference type="Proteomes" id="UP001596413">
    <property type="component" value="Unassembled WGS sequence"/>
</dbReference>
<sequence length="933" mass="97583">MKVWLRGWRASLRIARRDAVRNKGRSALVLSMIALPIMGVGAVDIIARSSDGSTEQQLTREIGAADARLAMSWSEGRAIYQKPDPRLGGVTEVDPPDEGKEPPSGKPADPADPASWLPAGATVVKSTEDYGRVRTSHGVLYSSMRELDASSPLVEGMLTRLRGEYPDKPGEVAATQAFLDESGLFVGSKTTVRDTGRTYRITGAYELPADLRRQELLGVPGDLVGIRKARNDEPPSFPSYLVSLPGGMDWERVKELNTHGVEVVSRQVILDPPPDSQVPYYQSRQAGMDGGGNDDTTLVVTIAATVAALAMLEICLLAGPAFAVGARRSRRQLGLVGANGGDRRHIRAIVLGGGLVIGLAAAVVGLTLGLALTLAFQPMLEDLVGKRFGGLRLEPLELAGIAVLAVVTGLLAAIVPAITASRQTPLASLTGRRGVRRTGRLLPTLGLCAVALGATVALYGAMASDSMVLIALGSGLAELGVVALTPLLIGAFGRFGRWLPLSPRLALRDAVRNRGRTAPAVAAVLAAVAGTVAVATFVSSDEEGQRLQYEAQLPDGMVRMTSYNDNGADRDAAGAAVVRTLPIGQRADFGQLVSSPADKDAKAEDLPPLGVAVPKANECPLHTDENGKLTAEQRRKLIKTDWRCNVYNGYTISRPTDAVVGGAALLDVFGVKDPAAKAALAAGKAVVFDRKYLDAEGVHVTAESEEERSTAETTAIPGYRTEMPGGAWIGVLVPESAVRAAGLESRPLGAYFTTTHLPSSAQKQAYEKEVDKRSLEADLYVEQGFVPENGFVQLGLLLFASLVTIGAAGIATGLAQADAEADLRTLAAVGAAPRVRRTLSGMQCAAVAAMGVVLGTAAGILPAAGLRLAQQRLDEKSAAAIEAMGDIPYGVPAPLLIPWDTIALLLVAVPLGAGLLAALVTSSKPALARRAEA</sequence>
<evidence type="ECO:0000256" key="3">
    <source>
        <dbReference type="ARBA" id="ARBA00022692"/>
    </source>
</evidence>
<feature type="region of interest" description="Disordered" evidence="7">
    <location>
        <begin position="80"/>
        <end position="117"/>
    </location>
</feature>
<keyword evidence="4 8" id="KW-1133">Transmembrane helix</keyword>
<dbReference type="InterPro" id="IPR050250">
    <property type="entry name" value="Macrolide_Exporter_MacB"/>
</dbReference>
<feature type="transmembrane region" description="Helical" evidence="8">
    <location>
        <begin position="517"/>
        <end position="538"/>
    </location>
</feature>
<keyword evidence="11" id="KW-1185">Reference proteome</keyword>
<keyword evidence="3 8" id="KW-0812">Transmembrane</keyword>
<comment type="similarity">
    <text evidence="6">Belongs to the ABC-4 integral membrane protein family.</text>
</comment>
<name>A0ABW2GB78_9ACTN</name>
<evidence type="ECO:0000256" key="7">
    <source>
        <dbReference type="SAM" id="MobiDB-lite"/>
    </source>
</evidence>
<feature type="transmembrane region" description="Helical" evidence="8">
    <location>
        <begin position="298"/>
        <end position="325"/>
    </location>
</feature>
<dbReference type="InterPro" id="IPR003838">
    <property type="entry name" value="ABC3_permease_C"/>
</dbReference>
<feature type="domain" description="ABC3 transporter permease C-terminal" evidence="9">
    <location>
        <begin position="321"/>
        <end position="425"/>
    </location>
</feature>
<comment type="subcellular location">
    <subcellularLocation>
        <location evidence="1">Cell membrane</location>
        <topology evidence="1">Multi-pass membrane protein</topology>
    </subcellularLocation>
</comment>
<dbReference type="Pfam" id="PF02687">
    <property type="entry name" value="FtsX"/>
    <property type="match status" value="1"/>
</dbReference>
<evidence type="ECO:0000256" key="2">
    <source>
        <dbReference type="ARBA" id="ARBA00022475"/>
    </source>
</evidence>
<evidence type="ECO:0000256" key="1">
    <source>
        <dbReference type="ARBA" id="ARBA00004651"/>
    </source>
</evidence>
<evidence type="ECO:0000256" key="5">
    <source>
        <dbReference type="ARBA" id="ARBA00023136"/>
    </source>
</evidence>
<evidence type="ECO:0000256" key="4">
    <source>
        <dbReference type="ARBA" id="ARBA00022989"/>
    </source>
</evidence>